<evidence type="ECO:0000313" key="5">
    <source>
        <dbReference type="EMBL" id="MBU3829090.1"/>
    </source>
</evidence>
<accession>A0A9E2KRZ0</accession>
<dbReference type="AlphaFoldDB" id="A0A9E2KRZ0"/>
<proteinExistence type="predicted"/>
<keyword evidence="2" id="KW-0238">DNA-binding</keyword>
<keyword evidence="3" id="KW-0804">Transcription</keyword>
<dbReference type="GO" id="GO:0003677">
    <property type="term" value="F:DNA binding"/>
    <property type="evidence" value="ECO:0007669"/>
    <property type="project" value="UniProtKB-KW"/>
</dbReference>
<dbReference type="InterPro" id="IPR036390">
    <property type="entry name" value="WH_DNA-bd_sf"/>
</dbReference>
<evidence type="ECO:0000259" key="4">
    <source>
        <dbReference type="PROSITE" id="PS50949"/>
    </source>
</evidence>
<gene>
    <name evidence="5" type="ORF">H9806_08260</name>
</gene>
<evidence type="ECO:0000313" key="6">
    <source>
        <dbReference type="Proteomes" id="UP000823844"/>
    </source>
</evidence>
<dbReference type="PANTHER" id="PTHR43537:SF5">
    <property type="entry name" value="UXU OPERON TRANSCRIPTIONAL REGULATOR"/>
    <property type="match status" value="1"/>
</dbReference>
<organism evidence="5 6">
    <name type="scientific">Candidatus Lactobacillus pullistercoris</name>
    <dbReference type="NCBI Taxonomy" id="2838636"/>
    <lineage>
        <taxon>Bacteria</taxon>
        <taxon>Bacillati</taxon>
        <taxon>Bacillota</taxon>
        <taxon>Bacilli</taxon>
        <taxon>Lactobacillales</taxon>
        <taxon>Lactobacillaceae</taxon>
        <taxon>Lactobacillus</taxon>
    </lineage>
</organism>
<dbReference type="CDD" id="cd07377">
    <property type="entry name" value="WHTH_GntR"/>
    <property type="match status" value="1"/>
</dbReference>
<dbReference type="SMART" id="SM00345">
    <property type="entry name" value="HTH_GNTR"/>
    <property type="match status" value="1"/>
</dbReference>
<reference evidence="5" key="2">
    <citation type="submission" date="2021-04" db="EMBL/GenBank/DDBJ databases">
        <authorList>
            <person name="Gilroy R."/>
        </authorList>
    </citation>
    <scope>NUCLEOTIDE SEQUENCE</scope>
    <source>
        <strain evidence="5">F6-686</strain>
    </source>
</reference>
<protein>
    <submittedName>
        <fullName evidence="5">GntR family transcriptional regulator</fullName>
    </submittedName>
</protein>
<dbReference type="PROSITE" id="PS50949">
    <property type="entry name" value="HTH_GNTR"/>
    <property type="match status" value="1"/>
</dbReference>
<dbReference type="InterPro" id="IPR000524">
    <property type="entry name" value="Tscrpt_reg_HTH_GntR"/>
</dbReference>
<evidence type="ECO:0000256" key="3">
    <source>
        <dbReference type="ARBA" id="ARBA00023163"/>
    </source>
</evidence>
<dbReference type="Proteomes" id="UP000823844">
    <property type="component" value="Unassembled WGS sequence"/>
</dbReference>
<dbReference type="InterPro" id="IPR036388">
    <property type="entry name" value="WH-like_DNA-bd_sf"/>
</dbReference>
<dbReference type="PANTHER" id="PTHR43537">
    <property type="entry name" value="TRANSCRIPTIONAL REGULATOR, GNTR FAMILY"/>
    <property type="match status" value="1"/>
</dbReference>
<dbReference type="SUPFAM" id="SSF46785">
    <property type="entry name" value="Winged helix' DNA-binding domain"/>
    <property type="match status" value="1"/>
</dbReference>
<dbReference type="EMBL" id="JAHLFT010000106">
    <property type="protein sequence ID" value="MBU3829090.1"/>
    <property type="molecule type" value="Genomic_DNA"/>
</dbReference>
<evidence type="ECO:0000256" key="2">
    <source>
        <dbReference type="ARBA" id="ARBA00023125"/>
    </source>
</evidence>
<sequence>MTDNLTRQAYNKILTKIIDLDYMPGQKISEKYIKTDIGIGRTPVREAILRLKQEGLINVIPKSGTYISLIELDRVNDALYLRRNLELPGSLLVHT</sequence>
<name>A0A9E2KRZ0_9LACO</name>
<dbReference type="Gene3D" id="1.10.10.10">
    <property type="entry name" value="Winged helix-like DNA-binding domain superfamily/Winged helix DNA-binding domain"/>
    <property type="match status" value="1"/>
</dbReference>
<feature type="domain" description="HTH gntR-type" evidence="4">
    <location>
        <begin position="3"/>
        <end position="70"/>
    </location>
</feature>
<comment type="caution">
    <text evidence="5">The sequence shown here is derived from an EMBL/GenBank/DDBJ whole genome shotgun (WGS) entry which is preliminary data.</text>
</comment>
<dbReference type="Pfam" id="PF00392">
    <property type="entry name" value="GntR"/>
    <property type="match status" value="1"/>
</dbReference>
<evidence type="ECO:0000256" key="1">
    <source>
        <dbReference type="ARBA" id="ARBA00023015"/>
    </source>
</evidence>
<reference evidence="5" key="1">
    <citation type="journal article" date="2021" name="PeerJ">
        <title>Extensive microbial diversity within the chicken gut microbiome revealed by metagenomics and culture.</title>
        <authorList>
            <person name="Gilroy R."/>
            <person name="Ravi A."/>
            <person name="Getino M."/>
            <person name="Pursley I."/>
            <person name="Horton D.L."/>
            <person name="Alikhan N.F."/>
            <person name="Baker D."/>
            <person name="Gharbi K."/>
            <person name="Hall N."/>
            <person name="Watson M."/>
            <person name="Adriaenssens E.M."/>
            <person name="Foster-Nyarko E."/>
            <person name="Jarju S."/>
            <person name="Secka A."/>
            <person name="Antonio M."/>
            <person name="Oren A."/>
            <person name="Chaudhuri R.R."/>
            <person name="La Ragione R."/>
            <person name="Hildebrand F."/>
            <person name="Pallen M.J."/>
        </authorList>
    </citation>
    <scope>NUCLEOTIDE SEQUENCE</scope>
    <source>
        <strain evidence="5">F6-686</strain>
    </source>
</reference>
<keyword evidence="1" id="KW-0805">Transcription regulation</keyword>
<dbReference type="GO" id="GO:0003700">
    <property type="term" value="F:DNA-binding transcription factor activity"/>
    <property type="evidence" value="ECO:0007669"/>
    <property type="project" value="InterPro"/>
</dbReference>